<organism evidence="1 2">
    <name type="scientific">Leptospirillum ferriphilum</name>
    <dbReference type="NCBI Taxonomy" id="178606"/>
    <lineage>
        <taxon>Bacteria</taxon>
        <taxon>Pseudomonadati</taxon>
        <taxon>Nitrospirota</taxon>
        <taxon>Nitrospiria</taxon>
        <taxon>Nitrospirales</taxon>
        <taxon>Nitrospiraceae</taxon>
        <taxon>Leptospirillum</taxon>
    </lineage>
</organism>
<reference evidence="1 2" key="1">
    <citation type="submission" date="2014-06" db="EMBL/GenBank/DDBJ databases">
        <title>Draft genome sequence of iron oxidizing acidophile Leptospirillum ferriphilum DSM14647.</title>
        <authorList>
            <person name="Cardenas J.P."/>
            <person name="Lazcano M."/>
            <person name="Ossandon F.J."/>
            <person name="Corbett M."/>
            <person name="Holmes D.S."/>
            <person name="Watkin E."/>
        </authorList>
    </citation>
    <scope>NUCLEOTIDE SEQUENCE [LARGE SCALE GENOMIC DNA]</scope>
    <source>
        <strain evidence="1 2">DSM 14647</strain>
    </source>
</reference>
<protein>
    <submittedName>
        <fullName evidence="1">Uncharacterized protein</fullName>
    </submittedName>
</protein>
<comment type="caution">
    <text evidence="1">The sequence shown here is derived from an EMBL/GenBank/DDBJ whole genome shotgun (WGS) entry which is preliminary data.</text>
</comment>
<evidence type="ECO:0000313" key="2">
    <source>
        <dbReference type="Proteomes" id="UP000029452"/>
    </source>
</evidence>
<dbReference type="AlphaFoldDB" id="A0A094X404"/>
<evidence type="ECO:0000313" key="1">
    <source>
        <dbReference type="EMBL" id="KGA93304.1"/>
    </source>
</evidence>
<accession>A0A094X404</accession>
<sequence length="49" mass="5651">MCRRNLPAPDKPRVLLKDRLRLSRVSPEEMAGEHPRRFCAGRMSKGALF</sequence>
<dbReference type="EMBL" id="JPGK01000007">
    <property type="protein sequence ID" value="KGA93304.1"/>
    <property type="molecule type" value="Genomic_DNA"/>
</dbReference>
<gene>
    <name evidence="1" type="ORF">LptCag_0340</name>
</gene>
<dbReference type="Proteomes" id="UP000029452">
    <property type="component" value="Unassembled WGS sequence"/>
</dbReference>
<name>A0A094X404_9BACT</name>
<proteinExistence type="predicted"/>